<protein>
    <submittedName>
        <fullName evidence="1">Wsv473</fullName>
    </submittedName>
</protein>
<reference evidence="1" key="1">
    <citation type="submission" date="2017-11" db="EMBL/GenBank/DDBJ databases">
        <authorList>
            <person name="Parrilla Taylor D.P."/>
            <person name="Vibanco-Perez N."/>
            <person name="Duran-Avelar Md.J."/>
            <person name="Gomez-Gil B."/>
            <person name="Llera-Herrera R."/>
            <person name="Vazquez-Juarez R."/>
        </authorList>
    </citation>
    <scope>NUCLEOTIDE SEQUENCE</scope>
    <source>
        <strain evidence="1">LC1</strain>
    </source>
</reference>
<name>A0A2U9GFU5_WSSV</name>
<sequence length="104" mass="12518">MVEVDVDGRKRSRQLYAEVLRRPLLYPFRVTSIDARTYKQGLFLEMTFFKNVYIMVQFPITQTSHIRLRQDVFWPIRFWRNLTLARPSGPPFELDIRPTQRSTP</sequence>
<dbReference type="EMBL" id="MG432481">
    <property type="protein sequence ID" value="AWQ63558.1"/>
    <property type="molecule type" value="Genomic_DNA"/>
</dbReference>
<gene>
    <name evidence="1" type="primary">474</name>
</gene>
<accession>A0A2U9GFU5</accession>
<evidence type="ECO:0000313" key="1">
    <source>
        <dbReference type="EMBL" id="AWQ63558.1"/>
    </source>
</evidence>
<proteinExistence type="predicted"/>
<organism evidence="1">
    <name type="scientific">White spot syndrome virus</name>
    <name type="common">WSSV</name>
    <name type="synonym">White spot bacilliform virus</name>
    <dbReference type="NCBI Taxonomy" id="92652"/>
    <lineage>
        <taxon>Viruses</taxon>
        <taxon>Viruses incertae sedis</taxon>
        <taxon>Naldaviricetes</taxon>
        <taxon>Nimaviridae</taxon>
        <taxon>Whispovirus</taxon>
        <taxon>White spot syndrome virus</taxon>
    </lineage>
</organism>
<organismHost>
    <name type="scientific">Crustacea</name>
    <name type="common">crustaceans</name>
    <dbReference type="NCBI Taxonomy" id="6657"/>
</organismHost>
<reference evidence="1" key="2">
    <citation type="journal article" name="FEMS Microbiol. Lett.">
        <title>Molecular variability and genetic structure of white spot syndrome virus strains from northwest Mexico based on the analysis of genomes.</title>
        <authorList>
            <person name="Parrilla-Taylor D.P."/>
            <person name="Vibanco-Perez N."/>
            <person name="Duran-Avelar M.J."/>
            <person name="Gomez-Gil B."/>
            <person name="Llera-Herrera R."/>
            <person name="Vazquez-Juarez R."/>
        </authorList>
    </citation>
    <scope>NUCLEOTIDE SEQUENCE</scope>
    <source>
        <strain evidence="1">LC1</strain>
    </source>
</reference>